<dbReference type="Proteomes" id="UP000680132">
    <property type="component" value="Unassembled WGS sequence"/>
</dbReference>
<keyword evidence="1" id="KW-0812">Transmembrane</keyword>
<keyword evidence="1" id="KW-0472">Membrane</keyword>
<protein>
    <submittedName>
        <fullName evidence="2">Uncharacterized protein</fullName>
    </submittedName>
</protein>
<name>A0A939QM64_9MICO</name>
<dbReference type="AlphaFoldDB" id="A0A939QM64"/>
<dbReference type="EMBL" id="JAGFOA010000002">
    <property type="protein sequence ID" value="MBO3663280.1"/>
    <property type="molecule type" value="Genomic_DNA"/>
</dbReference>
<gene>
    <name evidence="2" type="ORF">J5V96_07115</name>
</gene>
<keyword evidence="3" id="KW-1185">Reference proteome</keyword>
<accession>A0A939QM64</accession>
<organism evidence="2 3">
    <name type="scientific">Microbacterium stercoris</name>
    <dbReference type="NCBI Taxonomy" id="2820289"/>
    <lineage>
        <taxon>Bacteria</taxon>
        <taxon>Bacillati</taxon>
        <taxon>Actinomycetota</taxon>
        <taxon>Actinomycetes</taxon>
        <taxon>Micrococcales</taxon>
        <taxon>Microbacteriaceae</taxon>
        <taxon>Microbacterium</taxon>
    </lineage>
</organism>
<evidence type="ECO:0000256" key="1">
    <source>
        <dbReference type="SAM" id="Phobius"/>
    </source>
</evidence>
<keyword evidence="1" id="KW-1133">Transmembrane helix</keyword>
<comment type="caution">
    <text evidence="2">The sequence shown here is derived from an EMBL/GenBank/DDBJ whole genome shotgun (WGS) entry which is preliminary data.</text>
</comment>
<evidence type="ECO:0000313" key="3">
    <source>
        <dbReference type="Proteomes" id="UP000680132"/>
    </source>
</evidence>
<sequence length="193" mass="19546">MTSRQQRVLRGALVASVATLLAATSHTLGGAAAPAPLLIALIAALATPVAAALVGPRPHLGRLAAAVTISQVAFHAAFLLLGSPTGDRVTAAHAHGQLDPALIAARPAVAEGLAMYVAHAIAALLTVALLWRGERAVRAILGAVLAVLRRAVTGRIRPRTAARTRPAARAAHLRPALLPGSLTRRGPPTLAGA</sequence>
<feature type="transmembrane region" description="Helical" evidence="1">
    <location>
        <begin position="37"/>
        <end position="56"/>
    </location>
</feature>
<feature type="transmembrane region" description="Helical" evidence="1">
    <location>
        <begin position="113"/>
        <end position="131"/>
    </location>
</feature>
<dbReference type="RefSeq" id="WP_208502102.1">
    <property type="nucleotide sequence ID" value="NZ_JAGFOA010000002.1"/>
</dbReference>
<reference evidence="2" key="1">
    <citation type="submission" date="2021-03" db="EMBL/GenBank/DDBJ databases">
        <title>Microbacterium sp. nov., a novel actinobacterium isolated from cow dung.</title>
        <authorList>
            <person name="Zhang L."/>
        </authorList>
    </citation>
    <scope>NUCLEOTIDE SEQUENCE</scope>
    <source>
        <strain evidence="2">NEAU-LLB</strain>
    </source>
</reference>
<feature type="transmembrane region" description="Helical" evidence="1">
    <location>
        <begin position="63"/>
        <end position="81"/>
    </location>
</feature>
<proteinExistence type="predicted"/>
<evidence type="ECO:0000313" key="2">
    <source>
        <dbReference type="EMBL" id="MBO3663280.1"/>
    </source>
</evidence>